<proteinExistence type="predicted"/>
<dbReference type="InterPro" id="IPR030976">
    <property type="entry name" value="Mod_pep_NH_fam"/>
</dbReference>
<dbReference type="RefSeq" id="WP_265129270.1">
    <property type="nucleotide sequence ID" value="NZ_JAPCHY010000022.1"/>
</dbReference>
<dbReference type="Proteomes" id="UP001209922">
    <property type="component" value="Unassembled WGS sequence"/>
</dbReference>
<name>A0ABT3K0L7_9XANT</name>
<gene>
    <name evidence="1" type="ORF">OK345_17405</name>
</gene>
<reference evidence="1 2" key="1">
    <citation type="submission" date="2022-10" db="EMBL/GenBank/DDBJ databases">
        <title>Xanthomonas sp. H13-6.</title>
        <authorList>
            <person name="Liu X."/>
            <person name="Deng Z."/>
            <person name="Jiang Y."/>
            <person name="Yu T."/>
            <person name="Ai J."/>
        </authorList>
    </citation>
    <scope>NUCLEOTIDE SEQUENCE [LARGE SCALE GENOMIC DNA]</scope>
    <source>
        <strain evidence="1 2">H13-6</strain>
    </source>
</reference>
<comment type="caution">
    <text evidence="1">The sequence shown here is derived from an EMBL/GenBank/DDBJ whole genome shotgun (WGS) entry which is preliminary data.</text>
</comment>
<evidence type="ECO:0000313" key="2">
    <source>
        <dbReference type="Proteomes" id="UP001209922"/>
    </source>
</evidence>
<keyword evidence="2" id="KW-1185">Reference proteome</keyword>
<organism evidence="1 2">
    <name type="scientific">Xanthomonas chitinilytica</name>
    <dbReference type="NCBI Taxonomy" id="2989819"/>
    <lineage>
        <taxon>Bacteria</taxon>
        <taxon>Pseudomonadati</taxon>
        <taxon>Pseudomonadota</taxon>
        <taxon>Gammaproteobacteria</taxon>
        <taxon>Lysobacterales</taxon>
        <taxon>Lysobacteraceae</taxon>
        <taxon>Xanthomonas</taxon>
    </lineage>
</organism>
<sequence length="108" mass="12029">MTEEGNRPSHRPLDVAQAKKLLDLLIDDEAFREQFTHDWRGALASIGYADSDMETIQCAKVTTLAPREELIKAREALREQLTSSAMMAMTVVFCFEAGQTAGQLKKPS</sequence>
<protein>
    <submittedName>
        <fullName evidence="1">NHLP-related RiPP peptide</fullName>
    </submittedName>
</protein>
<accession>A0ABT3K0L7</accession>
<dbReference type="EMBL" id="JAPCHY010000022">
    <property type="protein sequence ID" value="MCW4474266.1"/>
    <property type="molecule type" value="Genomic_DNA"/>
</dbReference>
<dbReference type="NCBIfam" id="TIGR04509">
    <property type="entry name" value="mod_pep_NH_fam"/>
    <property type="match status" value="1"/>
</dbReference>
<evidence type="ECO:0000313" key="1">
    <source>
        <dbReference type="EMBL" id="MCW4474266.1"/>
    </source>
</evidence>